<keyword evidence="1" id="KW-1133">Transmembrane helix</keyword>
<evidence type="ECO:0000313" key="3">
    <source>
        <dbReference type="Proteomes" id="UP001597475"/>
    </source>
</evidence>
<protein>
    <submittedName>
        <fullName evidence="2">Uncharacterized protein</fullName>
    </submittedName>
</protein>
<evidence type="ECO:0000256" key="1">
    <source>
        <dbReference type="SAM" id="Phobius"/>
    </source>
</evidence>
<organism evidence="2 3">
    <name type="scientific">Deinococcus taklimakanensis</name>
    <dbReference type="NCBI Taxonomy" id="536443"/>
    <lineage>
        <taxon>Bacteria</taxon>
        <taxon>Thermotogati</taxon>
        <taxon>Deinococcota</taxon>
        <taxon>Deinococci</taxon>
        <taxon>Deinococcales</taxon>
        <taxon>Deinococcaceae</taxon>
        <taxon>Deinococcus</taxon>
    </lineage>
</organism>
<keyword evidence="1" id="KW-0472">Membrane</keyword>
<dbReference type="RefSeq" id="WP_386846940.1">
    <property type="nucleotide sequence ID" value="NZ_JBHUMK010000073.1"/>
</dbReference>
<evidence type="ECO:0000313" key="2">
    <source>
        <dbReference type="EMBL" id="MFD2610635.1"/>
    </source>
</evidence>
<feature type="transmembrane region" description="Helical" evidence="1">
    <location>
        <begin position="65"/>
        <end position="85"/>
    </location>
</feature>
<feature type="transmembrane region" description="Helical" evidence="1">
    <location>
        <begin position="15"/>
        <end position="39"/>
    </location>
</feature>
<accession>A0ABW5P608</accession>
<sequence>MTRPAPTPIPHPPKLAFLTVPLMISLVLQAISLLTLPFMGNDLNATLAEYGKLTGTEFPPLSPDMIRTVMWLSFFLTAALILWLYNTRRAVLEGRRWGRISAIVIAVLSLPLFPVGTVLGVVMLIGAFDREVSEYTSK</sequence>
<proteinExistence type="predicted"/>
<gene>
    <name evidence="2" type="ORF">ACFSR9_14520</name>
</gene>
<reference evidence="3" key="1">
    <citation type="journal article" date="2019" name="Int. J. Syst. Evol. Microbiol.">
        <title>The Global Catalogue of Microorganisms (GCM) 10K type strain sequencing project: providing services to taxonomists for standard genome sequencing and annotation.</title>
        <authorList>
            <consortium name="The Broad Institute Genomics Platform"/>
            <consortium name="The Broad Institute Genome Sequencing Center for Infectious Disease"/>
            <person name="Wu L."/>
            <person name="Ma J."/>
        </authorList>
    </citation>
    <scope>NUCLEOTIDE SEQUENCE [LARGE SCALE GENOMIC DNA]</scope>
    <source>
        <strain evidence="3">KCTC 33842</strain>
    </source>
</reference>
<dbReference type="EMBL" id="JBHUMK010000073">
    <property type="protein sequence ID" value="MFD2610635.1"/>
    <property type="molecule type" value="Genomic_DNA"/>
</dbReference>
<name>A0ABW5P608_9DEIO</name>
<feature type="transmembrane region" description="Helical" evidence="1">
    <location>
        <begin position="97"/>
        <end position="128"/>
    </location>
</feature>
<keyword evidence="3" id="KW-1185">Reference proteome</keyword>
<dbReference type="Proteomes" id="UP001597475">
    <property type="component" value="Unassembled WGS sequence"/>
</dbReference>
<comment type="caution">
    <text evidence="2">The sequence shown here is derived from an EMBL/GenBank/DDBJ whole genome shotgun (WGS) entry which is preliminary data.</text>
</comment>
<keyword evidence="1" id="KW-0812">Transmembrane</keyword>